<evidence type="ECO:0000313" key="3">
    <source>
        <dbReference type="Proteomes" id="UP000076858"/>
    </source>
</evidence>
<sequence>MYWGILGYPNKLKRISNTYWRFFSGEIANHQLYTPQPSNGEIGNHKLYTSQPSGGKIANHPSYTPQPSSGEIANHQISVS</sequence>
<evidence type="ECO:0000256" key="1">
    <source>
        <dbReference type="SAM" id="MobiDB-lite"/>
    </source>
</evidence>
<organism evidence="2 3">
    <name type="scientific">Daphnia magna</name>
    <dbReference type="NCBI Taxonomy" id="35525"/>
    <lineage>
        <taxon>Eukaryota</taxon>
        <taxon>Metazoa</taxon>
        <taxon>Ecdysozoa</taxon>
        <taxon>Arthropoda</taxon>
        <taxon>Crustacea</taxon>
        <taxon>Branchiopoda</taxon>
        <taxon>Diplostraca</taxon>
        <taxon>Cladocera</taxon>
        <taxon>Anomopoda</taxon>
        <taxon>Daphniidae</taxon>
        <taxon>Daphnia</taxon>
    </lineage>
</organism>
<keyword evidence="3" id="KW-1185">Reference proteome</keyword>
<reference evidence="2 3" key="1">
    <citation type="submission" date="2016-03" db="EMBL/GenBank/DDBJ databases">
        <title>EvidentialGene: Evidence-directed Construction of Genes on Genomes.</title>
        <authorList>
            <person name="Gilbert D.G."/>
            <person name="Choi J.-H."/>
            <person name="Mockaitis K."/>
            <person name="Colbourne J."/>
            <person name="Pfrender M."/>
        </authorList>
    </citation>
    <scope>NUCLEOTIDE SEQUENCE [LARGE SCALE GENOMIC DNA]</scope>
    <source>
        <strain evidence="2 3">Xinb3</strain>
        <tissue evidence="2">Complete organism</tissue>
    </source>
</reference>
<name>A0A164W4K4_9CRUS</name>
<feature type="region of interest" description="Disordered" evidence="1">
    <location>
        <begin position="34"/>
        <end position="80"/>
    </location>
</feature>
<dbReference type="AlphaFoldDB" id="A0A164W4K4"/>
<feature type="compositionally biased region" description="Polar residues" evidence="1">
    <location>
        <begin position="61"/>
        <end position="80"/>
    </location>
</feature>
<protein>
    <submittedName>
        <fullName evidence="2">Uncharacterized protein</fullName>
    </submittedName>
</protein>
<accession>A0A164W4K4</accession>
<evidence type="ECO:0000313" key="2">
    <source>
        <dbReference type="EMBL" id="KZS12947.1"/>
    </source>
</evidence>
<comment type="caution">
    <text evidence="2">The sequence shown here is derived from an EMBL/GenBank/DDBJ whole genome shotgun (WGS) entry which is preliminary data.</text>
</comment>
<feature type="compositionally biased region" description="Polar residues" evidence="1">
    <location>
        <begin position="34"/>
        <end position="53"/>
    </location>
</feature>
<gene>
    <name evidence="2" type="ORF">APZ42_022214</name>
</gene>
<proteinExistence type="predicted"/>
<dbReference type="Proteomes" id="UP000076858">
    <property type="component" value="Unassembled WGS sequence"/>
</dbReference>
<dbReference type="EMBL" id="LRGB01001348">
    <property type="protein sequence ID" value="KZS12947.1"/>
    <property type="molecule type" value="Genomic_DNA"/>
</dbReference>